<dbReference type="Pfam" id="PF08030">
    <property type="entry name" value="NAD_binding_6"/>
    <property type="match status" value="1"/>
</dbReference>
<dbReference type="Pfam" id="PF08022">
    <property type="entry name" value="FAD_binding_8"/>
    <property type="match status" value="1"/>
</dbReference>
<keyword evidence="7" id="KW-0249">Electron transport</keyword>
<evidence type="ECO:0000256" key="11">
    <source>
        <dbReference type="ARBA" id="ARBA00023136"/>
    </source>
</evidence>
<keyword evidence="11 14" id="KW-0472">Membrane</keyword>
<dbReference type="EMBL" id="LVVM01005934">
    <property type="protein sequence ID" value="OJA09419.1"/>
    <property type="molecule type" value="Genomic_DNA"/>
</dbReference>
<reference evidence="16 17" key="1">
    <citation type="submission" date="2016-03" db="EMBL/GenBank/DDBJ databases">
        <title>Comparative genomics of the ectomycorrhizal sister species Rhizopogon vinicolor and Rhizopogon vesiculosus (Basidiomycota: Boletales) reveals a divergence of the mating type B locus.</title>
        <authorList>
            <person name="Mujic A.B."/>
            <person name="Kuo A."/>
            <person name="Tritt A."/>
            <person name="Lipzen A."/>
            <person name="Chen C."/>
            <person name="Johnson J."/>
            <person name="Sharma A."/>
            <person name="Barry K."/>
            <person name="Grigoriev I.V."/>
            <person name="Spatafora J.W."/>
        </authorList>
    </citation>
    <scope>NUCLEOTIDE SEQUENCE [LARGE SCALE GENOMIC DNA]</scope>
    <source>
        <strain evidence="16 17">AM-OR11-056</strain>
    </source>
</reference>
<dbReference type="PROSITE" id="PS51384">
    <property type="entry name" value="FAD_FR"/>
    <property type="match status" value="1"/>
</dbReference>
<evidence type="ECO:0000256" key="10">
    <source>
        <dbReference type="ARBA" id="ARBA00023065"/>
    </source>
</evidence>
<feature type="transmembrane region" description="Helical" evidence="14">
    <location>
        <begin position="230"/>
        <end position="248"/>
    </location>
</feature>
<dbReference type="EC" id="1.16.1.9" evidence="3"/>
<dbReference type="PANTHER" id="PTHR32361">
    <property type="entry name" value="FERRIC/CUPRIC REDUCTASE TRANSMEMBRANE COMPONENT"/>
    <property type="match status" value="1"/>
</dbReference>
<dbReference type="AlphaFoldDB" id="A0A1J8PNQ3"/>
<keyword evidence="4" id="KW-0813">Transport</keyword>
<dbReference type="CDD" id="cd06186">
    <property type="entry name" value="NOX_Duox_like_FAD_NADP"/>
    <property type="match status" value="1"/>
</dbReference>
<organism evidence="16 17">
    <name type="scientific">Rhizopogon vesiculosus</name>
    <dbReference type="NCBI Taxonomy" id="180088"/>
    <lineage>
        <taxon>Eukaryota</taxon>
        <taxon>Fungi</taxon>
        <taxon>Dikarya</taxon>
        <taxon>Basidiomycota</taxon>
        <taxon>Agaricomycotina</taxon>
        <taxon>Agaricomycetes</taxon>
        <taxon>Agaricomycetidae</taxon>
        <taxon>Boletales</taxon>
        <taxon>Suillineae</taxon>
        <taxon>Rhizopogonaceae</taxon>
        <taxon>Rhizopogon</taxon>
    </lineage>
</organism>
<comment type="catalytic activity">
    <reaction evidence="13">
        <text>2 a Fe(II)-siderophore + NADP(+) + H(+) = 2 a Fe(III)-siderophore + NADPH</text>
        <dbReference type="Rhea" id="RHEA:28795"/>
        <dbReference type="Rhea" id="RHEA-COMP:11342"/>
        <dbReference type="Rhea" id="RHEA-COMP:11344"/>
        <dbReference type="ChEBI" id="CHEBI:15378"/>
        <dbReference type="ChEBI" id="CHEBI:29033"/>
        <dbReference type="ChEBI" id="CHEBI:29034"/>
        <dbReference type="ChEBI" id="CHEBI:57783"/>
        <dbReference type="ChEBI" id="CHEBI:58349"/>
        <dbReference type="EC" id="1.16.1.9"/>
    </reaction>
</comment>
<evidence type="ECO:0000256" key="9">
    <source>
        <dbReference type="ARBA" id="ARBA00023002"/>
    </source>
</evidence>
<evidence type="ECO:0000256" key="13">
    <source>
        <dbReference type="ARBA" id="ARBA00048483"/>
    </source>
</evidence>
<comment type="similarity">
    <text evidence="2">Belongs to the ferric reductase (FRE) family.</text>
</comment>
<dbReference type="PANTHER" id="PTHR32361:SF9">
    <property type="entry name" value="FERRIC REDUCTASE TRANSMEMBRANE COMPONENT 3-RELATED"/>
    <property type="match status" value="1"/>
</dbReference>
<keyword evidence="5" id="KW-1003">Cell membrane</keyword>
<keyword evidence="12" id="KW-0325">Glycoprotein</keyword>
<dbReference type="GO" id="GO:0052851">
    <property type="term" value="F:ferric-chelate reductase (NADPH) activity"/>
    <property type="evidence" value="ECO:0007669"/>
    <property type="project" value="UniProtKB-EC"/>
</dbReference>
<dbReference type="GO" id="GO:0015677">
    <property type="term" value="P:copper ion import"/>
    <property type="evidence" value="ECO:0007669"/>
    <property type="project" value="TreeGrafter"/>
</dbReference>
<feature type="domain" description="FAD-binding FR-type" evidence="15">
    <location>
        <begin position="294"/>
        <end position="449"/>
    </location>
</feature>
<feature type="transmembrane region" description="Helical" evidence="14">
    <location>
        <begin position="26"/>
        <end position="46"/>
    </location>
</feature>
<keyword evidence="6 14" id="KW-0812">Transmembrane</keyword>
<evidence type="ECO:0000259" key="15">
    <source>
        <dbReference type="PROSITE" id="PS51384"/>
    </source>
</evidence>
<feature type="transmembrane region" description="Helical" evidence="14">
    <location>
        <begin position="260"/>
        <end position="278"/>
    </location>
</feature>
<dbReference type="InterPro" id="IPR013130">
    <property type="entry name" value="Fe3_Rdtase_TM_dom"/>
</dbReference>
<keyword evidence="17" id="KW-1185">Reference proteome</keyword>
<evidence type="ECO:0000256" key="3">
    <source>
        <dbReference type="ARBA" id="ARBA00012668"/>
    </source>
</evidence>
<dbReference type="GO" id="GO:0006826">
    <property type="term" value="P:iron ion transport"/>
    <property type="evidence" value="ECO:0007669"/>
    <property type="project" value="UniProtKB-ARBA"/>
</dbReference>
<keyword evidence="9" id="KW-0560">Oxidoreductase</keyword>
<evidence type="ECO:0000313" key="17">
    <source>
        <dbReference type="Proteomes" id="UP000183567"/>
    </source>
</evidence>
<name>A0A1J8PNQ3_9AGAM</name>
<dbReference type="SUPFAM" id="SSF52343">
    <property type="entry name" value="Ferredoxin reductase-like, C-terminal NADP-linked domain"/>
    <property type="match status" value="1"/>
</dbReference>
<evidence type="ECO:0000256" key="2">
    <source>
        <dbReference type="ARBA" id="ARBA00006278"/>
    </source>
</evidence>
<evidence type="ECO:0000256" key="6">
    <source>
        <dbReference type="ARBA" id="ARBA00022692"/>
    </source>
</evidence>
<dbReference type="OrthoDB" id="4494341at2759"/>
<evidence type="ECO:0000256" key="1">
    <source>
        <dbReference type="ARBA" id="ARBA00004651"/>
    </source>
</evidence>
<sequence>MSSSSKSETDRLTLLAPRDLGYPEQVWYALASFLFVVGCFQWGSFIHSKFAKRRRLEPDEETASNHIHRKHEYSLRRVPLAFINFYRVVAFRWTLEIGQTYIFNMAEVFITLAYIALLVTYSCINGTSVKGSKLPSPFWSSRVAVVAISQFPILTVLGTKNNFVSLVTGISYDRVGVLNYFIIFHQRLTLDAKLNSIHRMMARACFALLLIHSVSEAYNYPHFGSTLDGGWLRVGIAAMVAFSILIIVSLRPIRLEAYELFFYTHFFAVLIFLIGGYYHTSASNQSVWVWPSFVFWAFDRFVRVVRLVVFNHSYFGFKSGSGTMDATAELLSENVVRLRLCRPQHFHWSPGQSAYLIIPSVSTLPFEAHPFTIASVDSNLFSTTAPEYPSESDTNKDIQASASSAPHWKELVFLITVQKGFTKKLKAVAVRRGQVKVFIDGPYGPSPDLNSYDACVLVAGGCGVSHTLPVFLSVIERVRNGESSCSRVVFIWSIREAAHVQWIEETLIKAVRLAPSSLTISIRIFITGSAATSQPDLSSKDNPAFSLPDSMEKNGIHKPSDASLAELSSLGTVGTIKVHGRPNLDALLKEEINMASGRMSVTVCGPHGIARAVRHALRFPECGPSNILNGGPSVTLHVASFGYA</sequence>
<dbReference type="InterPro" id="IPR013121">
    <property type="entry name" value="Fe_red_NAD-bd_6"/>
</dbReference>
<evidence type="ECO:0000256" key="7">
    <source>
        <dbReference type="ARBA" id="ARBA00022982"/>
    </source>
</evidence>
<gene>
    <name evidence="16" type="ORF">AZE42_03069</name>
</gene>
<evidence type="ECO:0000256" key="14">
    <source>
        <dbReference type="SAM" id="Phobius"/>
    </source>
</evidence>
<protein>
    <recommendedName>
        <fullName evidence="3">ferric-chelate reductase (NADPH)</fullName>
        <ecNumber evidence="3">1.16.1.9</ecNumber>
    </recommendedName>
</protein>
<dbReference type="GO" id="GO:0006879">
    <property type="term" value="P:intracellular iron ion homeostasis"/>
    <property type="evidence" value="ECO:0007669"/>
    <property type="project" value="TreeGrafter"/>
</dbReference>
<keyword evidence="10" id="KW-0406">Ion transport</keyword>
<dbReference type="InterPro" id="IPR051410">
    <property type="entry name" value="Ferric/Cupric_Reductase"/>
</dbReference>
<dbReference type="InterPro" id="IPR039261">
    <property type="entry name" value="FNR_nucleotide-bd"/>
</dbReference>
<dbReference type="InterPro" id="IPR017927">
    <property type="entry name" value="FAD-bd_FR_type"/>
</dbReference>
<accession>A0A1J8PNQ3</accession>
<evidence type="ECO:0000256" key="4">
    <source>
        <dbReference type="ARBA" id="ARBA00022448"/>
    </source>
</evidence>
<evidence type="ECO:0000256" key="5">
    <source>
        <dbReference type="ARBA" id="ARBA00022475"/>
    </source>
</evidence>
<dbReference type="Pfam" id="PF01794">
    <property type="entry name" value="Ferric_reduct"/>
    <property type="match status" value="1"/>
</dbReference>
<dbReference type="Proteomes" id="UP000183567">
    <property type="component" value="Unassembled WGS sequence"/>
</dbReference>
<dbReference type="STRING" id="180088.A0A1J8PNQ3"/>
<dbReference type="SFLD" id="SFLDG01168">
    <property type="entry name" value="Ferric_reductase_subgroup_(FRE"/>
    <property type="match status" value="1"/>
</dbReference>
<evidence type="ECO:0000256" key="8">
    <source>
        <dbReference type="ARBA" id="ARBA00022989"/>
    </source>
</evidence>
<comment type="subcellular location">
    <subcellularLocation>
        <location evidence="1">Cell membrane</location>
        <topology evidence="1">Multi-pass membrane protein</topology>
    </subcellularLocation>
</comment>
<dbReference type="Gene3D" id="3.40.50.80">
    <property type="entry name" value="Nucleotide-binding domain of ferredoxin-NADP reductase (FNR) module"/>
    <property type="match status" value="1"/>
</dbReference>
<feature type="transmembrane region" description="Helical" evidence="14">
    <location>
        <begin position="101"/>
        <end position="124"/>
    </location>
</feature>
<keyword evidence="8 14" id="KW-1133">Transmembrane helix</keyword>
<dbReference type="SUPFAM" id="SSF63380">
    <property type="entry name" value="Riboflavin synthase domain-like"/>
    <property type="match status" value="1"/>
</dbReference>
<proteinExistence type="inferred from homology"/>
<comment type="caution">
    <text evidence="16">The sequence shown here is derived from an EMBL/GenBank/DDBJ whole genome shotgun (WGS) entry which is preliminary data.</text>
</comment>
<dbReference type="InterPro" id="IPR013112">
    <property type="entry name" value="FAD-bd_8"/>
</dbReference>
<dbReference type="InterPro" id="IPR017938">
    <property type="entry name" value="Riboflavin_synthase-like_b-brl"/>
</dbReference>
<dbReference type="SFLD" id="SFLDS00052">
    <property type="entry name" value="Ferric_Reductase_Domain"/>
    <property type="match status" value="1"/>
</dbReference>
<evidence type="ECO:0000313" key="16">
    <source>
        <dbReference type="EMBL" id="OJA09419.1"/>
    </source>
</evidence>
<dbReference type="GO" id="GO:0005886">
    <property type="term" value="C:plasma membrane"/>
    <property type="evidence" value="ECO:0007669"/>
    <property type="project" value="UniProtKB-SubCell"/>
</dbReference>
<evidence type="ECO:0000256" key="12">
    <source>
        <dbReference type="ARBA" id="ARBA00023180"/>
    </source>
</evidence>